<sequence length="137" mass="15889">MIHLNVHYCDEIIRHAENDKYSLIGIFPDICHIPAQQSILGRLCLSISFYAEDEYMQTLQTQPIFLEIVHNDDVISNFEIPPYDSVGQEESISFMLHQTVSGLPVSNGDRIYVRMKTHNHILSESHPLFFSWLPYHS</sequence>
<evidence type="ECO:0000313" key="1">
    <source>
        <dbReference type="EMBL" id="EET44713.1"/>
    </source>
</evidence>
<dbReference type="RefSeq" id="WP_003757624.1">
    <property type="nucleotide sequence ID" value="NZ_ACKO02000007.1"/>
</dbReference>
<gene>
    <name evidence="1" type="ORF">NEISICOT_01376</name>
</gene>
<keyword evidence="2" id="KW-1185">Reference proteome</keyword>
<organism evidence="1 2">
    <name type="scientific">Neisseria sicca ATCC 29256</name>
    <dbReference type="NCBI Taxonomy" id="547045"/>
    <lineage>
        <taxon>Bacteria</taxon>
        <taxon>Pseudomonadati</taxon>
        <taxon>Pseudomonadota</taxon>
        <taxon>Betaproteobacteria</taxon>
        <taxon>Neisseriales</taxon>
        <taxon>Neisseriaceae</taxon>
        <taxon>Neisseria</taxon>
    </lineage>
</organism>
<dbReference type="AlphaFoldDB" id="C6M4D0"/>
<dbReference type="EMBL" id="ACKO02000007">
    <property type="protein sequence ID" value="EET44713.1"/>
    <property type="molecule type" value="Genomic_DNA"/>
</dbReference>
<proteinExistence type="predicted"/>
<reference evidence="1" key="1">
    <citation type="submission" date="2009-07" db="EMBL/GenBank/DDBJ databases">
        <authorList>
            <person name="Weinstock G."/>
            <person name="Sodergren E."/>
            <person name="Clifton S."/>
            <person name="Fulton L."/>
            <person name="Fulton B."/>
            <person name="Courtney L."/>
            <person name="Fronick C."/>
            <person name="Harrison M."/>
            <person name="Strong C."/>
            <person name="Farmer C."/>
            <person name="Delahaunty K."/>
            <person name="Markovic C."/>
            <person name="Hall O."/>
            <person name="Minx P."/>
            <person name="Tomlinson C."/>
            <person name="Mitreva M."/>
            <person name="Nelson J."/>
            <person name="Hou S."/>
            <person name="Wollam A."/>
            <person name="Pepin K.H."/>
            <person name="Johnson M."/>
            <person name="Bhonagiri V."/>
            <person name="Nash W.E."/>
            <person name="Warren W."/>
            <person name="Chinwalla A."/>
            <person name="Mardis E.R."/>
            <person name="Wilson R.K."/>
        </authorList>
    </citation>
    <scope>NUCLEOTIDE SEQUENCE [LARGE SCALE GENOMIC DNA]</scope>
    <source>
        <strain evidence="1">ATCC 29256</strain>
    </source>
</reference>
<comment type="caution">
    <text evidence="1">The sequence shown here is derived from an EMBL/GenBank/DDBJ whole genome shotgun (WGS) entry which is preliminary data.</text>
</comment>
<name>C6M4D0_NEISI</name>
<evidence type="ECO:0000313" key="2">
    <source>
        <dbReference type="Proteomes" id="UP000005365"/>
    </source>
</evidence>
<dbReference type="Proteomes" id="UP000005365">
    <property type="component" value="Unassembled WGS sequence"/>
</dbReference>
<accession>C6M4D0</accession>
<protein>
    <submittedName>
        <fullName evidence="1">Uncharacterized protein</fullName>
    </submittedName>
</protein>